<dbReference type="PANTHER" id="PTHR10828">
    <property type="entry name" value="M-PHASE INDUCER PHOSPHATASE DUAL SPECIFICITY PHOSPHATASE CDC25"/>
    <property type="match status" value="1"/>
</dbReference>
<evidence type="ECO:0000256" key="2">
    <source>
        <dbReference type="ARBA" id="ARBA00013064"/>
    </source>
</evidence>
<evidence type="ECO:0000256" key="1">
    <source>
        <dbReference type="ARBA" id="ARBA00011065"/>
    </source>
</evidence>
<feature type="compositionally biased region" description="Acidic residues" evidence="11">
    <location>
        <begin position="159"/>
        <end position="168"/>
    </location>
</feature>
<dbReference type="PRINTS" id="PR00716">
    <property type="entry name" value="MPIPHPHTASE"/>
</dbReference>
<gene>
    <name evidence="13" type="ORF">VP1G_04863</name>
</gene>
<evidence type="ECO:0000256" key="9">
    <source>
        <dbReference type="ARBA" id="ARBA00067190"/>
    </source>
</evidence>
<dbReference type="Gene3D" id="3.40.250.10">
    <property type="entry name" value="Rhodanese-like domain"/>
    <property type="match status" value="1"/>
</dbReference>
<feature type="compositionally biased region" description="Polar residues" evidence="11">
    <location>
        <begin position="524"/>
        <end position="537"/>
    </location>
</feature>
<feature type="region of interest" description="Disordered" evidence="11">
    <location>
        <begin position="521"/>
        <end position="555"/>
    </location>
</feature>
<evidence type="ECO:0000256" key="6">
    <source>
        <dbReference type="ARBA" id="ARBA00022912"/>
    </source>
</evidence>
<dbReference type="FunFam" id="3.40.250.10:FF:000021">
    <property type="entry name" value="M-phase inducer phosphatase cdc-25.2"/>
    <property type="match status" value="1"/>
</dbReference>
<dbReference type="PROSITE" id="PS50206">
    <property type="entry name" value="RHODANESE_3"/>
    <property type="match status" value="1"/>
</dbReference>
<evidence type="ECO:0000259" key="12">
    <source>
        <dbReference type="PROSITE" id="PS50206"/>
    </source>
</evidence>
<protein>
    <recommendedName>
        <fullName evidence="9 10">M-phase inducer phosphatase</fullName>
        <ecNumber evidence="2 10">3.1.3.48</ecNumber>
    </recommendedName>
</protein>
<dbReference type="PANTHER" id="PTHR10828:SF17">
    <property type="entry name" value="PROTEIN-TYROSINE-PHOSPHATASE"/>
    <property type="match status" value="1"/>
</dbReference>
<feature type="compositionally biased region" description="Polar residues" evidence="11">
    <location>
        <begin position="201"/>
        <end position="213"/>
    </location>
</feature>
<dbReference type="GO" id="GO:0005737">
    <property type="term" value="C:cytoplasm"/>
    <property type="evidence" value="ECO:0007669"/>
    <property type="project" value="TreeGrafter"/>
</dbReference>
<dbReference type="InterPro" id="IPR000751">
    <property type="entry name" value="MPI_Phosphatase"/>
</dbReference>
<feature type="compositionally biased region" description="Polar residues" evidence="11">
    <location>
        <begin position="279"/>
        <end position="292"/>
    </location>
</feature>
<keyword evidence="3 10" id="KW-0132">Cell division</keyword>
<evidence type="ECO:0000313" key="14">
    <source>
        <dbReference type="Proteomes" id="UP000078576"/>
    </source>
</evidence>
<dbReference type="GO" id="GO:0051301">
    <property type="term" value="P:cell division"/>
    <property type="evidence" value="ECO:0007669"/>
    <property type="project" value="UniProtKB-UniRule"/>
</dbReference>
<feature type="compositionally biased region" description="Polar residues" evidence="11">
    <location>
        <begin position="235"/>
        <end position="250"/>
    </location>
</feature>
<evidence type="ECO:0000256" key="11">
    <source>
        <dbReference type="SAM" id="MobiDB-lite"/>
    </source>
</evidence>
<dbReference type="EMBL" id="KN714701">
    <property type="protein sequence ID" value="KUI57584.1"/>
    <property type="molecule type" value="Genomic_DNA"/>
</dbReference>
<dbReference type="SMART" id="SM00450">
    <property type="entry name" value="RHOD"/>
    <property type="match status" value="1"/>
</dbReference>
<dbReference type="Proteomes" id="UP000078576">
    <property type="component" value="Unassembled WGS sequence"/>
</dbReference>
<dbReference type="GO" id="GO:0000086">
    <property type="term" value="P:G2/M transition of mitotic cell cycle"/>
    <property type="evidence" value="ECO:0007669"/>
    <property type="project" value="TreeGrafter"/>
</dbReference>
<evidence type="ECO:0000256" key="8">
    <source>
        <dbReference type="ARBA" id="ARBA00051722"/>
    </source>
</evidence>
<feature type="region of interest" description="Disordered" evidence="11">
    <location>
        <begin position="112"/>
        <end position="136"/>
    </location>
</feature>
<evidence type="ECO:0000313" key="13">
    <source>
        <dbReference type="EMBL" id="KUI57584.1"/>
    </source>
</evidence>
<feature type="region of interest" description="Disordered" evidence="11">
    <location>
        <begin position="151"/>
        <end position="259"/>
    </location>
</feature>
<feature type="region of interest" description="Disordered" evidence="11">
    <location>
        <begin position="277"/>
        <end position="311"/>
    </location>
</feature>
<dbReference type="CDD" id="cd01530">
    <property type="entry name" value="Cdc25"/>
    <property type="match status" value="1"/>
</dbReference>
<sequence length="566" mass="63333">MEASSPLAAMYPPAAPSFGHPDMFRSKGHAAFNGEPRGSGALFRDRLKPKGRDYFTGKSVNGSSPTASLAADLSQNFRIDNEARQVHTLNPLFPTPRRALFTTNAIMGALERKEYQTTPPLPAESSPGYMDMDISPLPMGKGSCVAQIEIHSPTPIPSPDDDDDEEMSLDSPAPISRLSSVDVPKPLAENRRKLNLRRPSLTRSKGLSTSAMPTRSHPEIQFNSFKFGNDGRPRSPTSQLSLSECFQDSPPQERRSQFANSPCANIAGALRSKIHFPSLSGTATRNGSPITSHSRRGFNPHLRPRKQYRRSQSMFESTGDVIKPKQDPNVPVTLQSVKDIEEPAELVLPHFFPEEQNDSIPRVSRSTFLEILDGKYNQHYKHKLIIDCRFEYEYEGGHVDGAINYNDKELLASHLFQSPLEGRTLLLFHCEYSVHRAPLMARHIRSQDRSVNAECYPKLTYPEVYILEGGYSGFFSEHRLRCYPQSYVGMNAAEHANTCEKEMDRLRQPRKGLGRAQTYAFGQRENSFPHSPTASHRSSCDDSPMQLGDSPSLGYDRNLAKRMASY</sequence>
<keyword evidence="5 10" id="KW-0378">Hydrolase</keyword>
<evidence type="ECO:0000256" key="5">
    <source>
        <dbReference type="ARBA" id="ARBA00022801"/>
    </source>
</evidence>
<evidence type="ECO:0000256" key="4">
    <source>
        <dbReference type="ARBA" id="ARBA00022776"/>
    </source>
</evidence>
<dbReference type="InterPro" id="IPR001763">
    <property type="entry name" value="Rhodanese-like_dom"/>
</dbReference>
<comment type="similarity">
    <text evidence="1 10">Belongs to the MPI phosphatase family.</text>
</comment>
<dbReference type="InterPro" id="IPR036873">
    <property type="entry name" value="Rhodanese-like_dom_sf"/>
</dbReference>
<dbReference type="GO" id="GO:0004725">
    <property type="term" value="F:protein tyrosine phosphatase activity"/>
    <property type="evidence" value="ECO:0007669"/>
    <property type="project" value="UniProtKB-UniRule"/>
</dbReference>
<dbReference type="GO" id="GO:0010971">
    <property type="term" value="P:positive regulation of G2/M transition of mitotic cell cycle"/>
    <property type="evidence" value="ECO:0007669"/>
    <property type="project" value="TreeGrafter"/>
</dbReference>
<proteinExistence type="inferred from homology"/>
<dbReference type="STRING" id="694573.A0A194V0Z3"/>
<keyword evidence="7 10" id="KW-0131">Cell cycle</keyword>
<accession>A0A194V0Z3</accession>
<feature type="compositionally biased region" description="Basic residues" evidence="11">
    <location>
        <begin position="293"/>
        <end position="309"/>
    </location>
</feature>
<dbReference type="EC" id="3.1.3.48" evidence="2 10"/>
<name>A0A194V0Z3_CYTMA</name>
<dbReference type="OrthoDB" id="26523at2759"/>
<dbReference type="GO" id="GO:0110032">
    <property type="term" value="P:positive regulation of G2/MI transition of meiotic cell cycle"/>
    <property type="evidence" value="ECO:0007669"/>
    <property type="project" value="TreeGrafter"/>
</dbReference>
<dbReference type="Pfam" id="PF00581">
    <property type="entry name" value="Rhodanese"/>
    <property type="match status" value="1"/>
</dbReference>
<keyword evidence="6 10" id="KW-0904">Protein phosphatase</keyword>
<comment type="function">
    <text evidence="10">Tyrosine protein phosphatase which functions as a dosage-dependent inducer of mitotic progression.</text>
</comment>
<organism evidence="13 14">
    <name type="scientific">Cytospora mali</name>
    <name type="common">Apple Valsa canker fungus</name>
    <name type="synonym">Valsa mali</name>
    <dbReference type="NCBI Taxonomy" id="578113"/>
    <lineage>
        <taxon>Eukaryota</taxon>
        <taxon>Fungi</taxon>
        <taxon>Dikarya</taxon>
        <taxon>Ascomycota</taxon>
        <taxon>Pezizomycotina</taxon>
        <taxon>Sordariomycetes</taxon>
        <taxon>Sordariomycetidae</taxon>
        <taxon>Diaporthales</taxon>
        <taxon>Cytosporaceae</taxon>
        <taxon>Cytospora</taxon>
    </lineage>
</organism>
<feature type="domain" description="Rhodanese" evidence="12">
    <location>
        <begin position="379"/>
        <end position="483"/>
    </location>
</feature>
<dbReference type="SUPFAM" id="SSF52821">
    <property type="entry name" value="Rhodanese/Cell cycle control phosphatase"/>
    <property type="match status" value="1"/>
</dbReference>
<evidence type="ECO:0000256" key="7">
    <source>
        <dbReference type="ARBA" id="ARBA00023306"/>
    </source>
</evidence>
<evidence type="ECO:0000256" key="3">
    <source>
        <dbReference type="ARBA" id="ARBA00022618"/>
    </source>
</evidence>
<reference evidence="14" key="1">
    <citation type="submission" date="2014-12" db="EMBL/GenBank/DDBJ databases">
        <title>Genome Sequence of Valsa Canker Pathogens Uncovers a Specific Adaption of Colonization on Woody Bark.</title>
        <authorList>
            <person name="Yin Z."/>
            <person name="Liu H."/>
            <person name="Gao X."/>
            <person name="Li Z."/>
            <person name="Song N."/>
            <person name="Ke X."/>
            <person name="Dai Q."/>
            <person name="Wu Y."/>
            <person name="Sun Y."/>
            <person name="Xu J.-R."/>
            <person name="Kang Z.K."/>
            <person name="Wang L."/>
            <person name="Huang L."/>
        </authorList>
    </citation>
    <scope>NUCLEOTIDE SEQUENCE [LARGE SCALE GENOMIC DNA]</scope>
    <source>
        <strain evidence="14">SXYL134</strain>
    </source>
</reference>
<dbReference type="GO" id="GO:0005634">
    <property type="term" value="C:nucleus"/>
    <property type="evidence" value="ECO:0007669"/>
    <property type="project" value="TreeGrafter"/>
</dbReference>
<dbReference type="AlphaFoldDB" id="A0A194V0Z3"/>
<keyword evidence="4 10" id="KW-0498">Mitosis</keyword>
<evidence type="ECO:0000256" key="10">
    <source>
        <dbReference type="RuleBase" id="RU368028"/>
    </source>
</evidence>
<comment type="catalytic activity">
    <reaction evidence="8 10">
        <text>O-phospho-L-tyrosyl-[protein] + H2O = L-tyrosyl-[protein] + phosphate</text>
        <dbReference type="Rhea" id="RHEA:10684"/>
        <dbReference type="Rhea" id="RHEA-COMP:10136"/>
        <dbReference type="Rhea" id="RHEA-COMP:20101"/>
        <dbReference type="ChEBI" id="CHEBI:15377"/>
        <dbReference type="ChEBI" id="CHEBI:43474"/>
        <dbReference type="ChEBI" id="CHEBI:46858"/>
        <dbReference type="ChEBI" id="CHEBI:61978"/>
        <dbReference type="EC" id="3.1.3.48"/>
    </reaction>
</comment>
<keyword evidence="14" id="KW-1185">Reference proteome</keyword>